<proteinExistence type="predicted"/>
<dbReference type="EMBL" id="APVH01000015">
    <property type="protein sequence ID" value="EPX83617.1"/>
    <property type="molecule type" value="Genomic_DNA"/>
</dbReference>
<protein>
    <submittedName>
        <fullName evidence="1">Uncharacterized protein</fullName>
    </submittedName>
</protein>
<evidence type="ECO:0000313" key="2">
    <source>
        <dbReference type="Proteomes" id="UP000015347"/>
    </source>
</evidence>
<comment type="caution">
    <text evidence="1">The sequence shown here is derived from an EMBL/GenBank/DDBJ whole genome shotgun (WGS) entry which is preliminary data.</text>
</comment>
<evidence type="ECO:0000313" key="1">
    <source>
        <dbReference type="EMBL" id="EPX83617.1"/>
    </source>
</evidence>
<keyword evidence="2" id="KW-1185">Reference proteome</keyword>
<dbReference type="STRING" id="1123237.Salmuc_02225"/>
<name>S9QVR0_9RHOB</name>
<dbReference type="AlphaFoldDB" id="S9QVR0"/>
<dbReference type="eggNOG" id="ENOG5033DRI">
    <property type="taxonomic scope" value="Bacteria"/>
</dbReference>
<organism evidence="1 2">
    <name type="scientific">Salipiger mucosus DSM 16094</name>
    <dbReference type="NCBI Taxonomy" id="1123237"/>
    <lineage>
        <taxon>Bacteria</taxon>
        <taxon>Pseudomonadati</taxon>
        <taxon>Pseudomonadota</taxon>
        <taxon>Alphaproteobacteria</taxon>
        <taxon>Rhodobacterales</taxon>
        <taxon>Roseobacteraceae</taxon>
        <taxon>Salipiger</taxon>
    </lineage>
</organism>
<gene>
    <name evidence="1" type="ORF">Salmuc_02225</name>
</gene>
<reference evidence="2" key="1">
    <citation type="journal article" date="2014" name="Stand. Genomic Sci.">
        <title>Genome sequence of the exopolysaccharide-producing Salipiger mucosus type strain (DSM 16094(T)), a moderately halophilic member of the Roseobacter clade.</title>
        <authorList>
            <person name="Riedel T."/>
            <person name="Spring S."/>
            <person name="Fiebig A."/>
            <person name="Petersen J."/>
            <person name="Kyrpides N.C."/>
            <person name="Goker M."/>
            <person name="Klenk H.P."/>
        </authorList>
    </citation>
    <scope>NUCLEOTIDE SEQUENCE [LARGE SCALE GENOMIC DNA]</scope>
    <source>
        <strain evidence="2">DSM 16094</strain>
    </source>
</reference>
<accession>S9QVR0</accession>
<sequence length="107" mass="12128">MRAVPRTRFLTAVIVLALAGAGFYAVRTVHHVIYWSDPAHRDQAPEGWMTLGYIERSHRLPPRTLGPALGFETDYRRQPLEDIAEARGIPLEDLLAIVRREVEALEP</sequence>
<dbReference type="Proteomes" id="UP000015347">
    <property type="component" value="Unassembled WGS sequence"/>
</dbReference>
<dbReference type="HOGENOM" id="CLU_2091708_0_0_5"/>